<comment type="caution">
    <text evidence="2">The sequence shown here is derived from an EMBL/GenBank/DDBJ whole genome shotgun (WGS) entry which is preliminary data.</text>
</comment>
<proteinExistence type="predicted"/>
<protein>
    <submittedName>
        <fullName evidence="2">Uncharacterized protein</fullName>
    </submittedName>
</protein>
<gene>
    <name evidence="2" type="ORF">HJG60_009412</name>
</gene>
<evidence type="ECO:0000313" key="2">
    <source>
        <dbReference type="EMBL" id="KAF6075011.1"/>
    </source>
</evidence>
<reference evidence="2 3" key="1">
    <citation type="journal article" date="2020" name="Nature">
        <title>Six reference-quality genomes reveal evolution of bat adaptations.</title>
        <authorList>
            <person name="Jebb D."/>
            <person name="Huang Z."/>
            <person name="Pippel M."/>
            <person name="Hughes G.M."/>
            <person name="Lavrichenko K."/>
            <person name="Devanna P."/>
            <person name="Winkler S."/>
            <person name="Jermiin L.S."/>
            <person name="Skirmuntt E.C."/>
            <person name="Katzourakis A."/>
            <person name="Burkitt-Gray L."/>
            <person name="Ray D.A."/>
            <person name="Sullivan K.A.M."/>
            <person name="Roscito J.G."/>
            <person name="Kirilenko B.M."/>
            <person name="Davalos L.M."/>
            <person name="Corthals A.P."/>
            <person name="Power M.L."/>
            <person name="Jones G."/>
            <person name="Ransome R.D."/>
            <person name="Dechmann D.K.N."/>
            <person name="Locatelli A.G."/>
            <person name="Puechmaille S.J."/>
            <person name="Fedrigo O."/>
            <person name="Jarvis E.D."/>
            <person name="Hiller M."/>
            <person name="Vernes S.C."/>
            <person name="Myers E.W."/>
            <person name="Teeling E.C."/>
        </authorList>
    </citation>
    <scope>NUCLEOTIDE SEQUENCE [LARGE SCALE GENOMIC DNA]</scope>
    <source>
        <strain evidence="2">Bat1K_MPI-CBG_1</strain>
    </source>
</reference>
<evidence type="ECO:0000313" key="3">
    <source>
        <dbReference type="Proteomes" id="UP000664940"/>
    </source>
</evidence>
<accession>A0A834DCR6</accession>
<feature type="region of interest" description="Disordered" evidence="1">
    <location>
        <begin position="19"/>
        <end position="38"/>
    </location>
</feature>
<evidence type="ECO:0000256" key="1">
    <source>
        <dbReference type="SAM" id="MobiDB-lite"/>
    </source>
</evidence>
<organism evidence="2 3">
    <name type="scientific">Phyllostomus discolor</name>
    <name type="common">pale spear-nosed bat</name>
    <dbReference type="NCBI Taxonomy" id="89673"/>
    <lineage>
        <taxon>Eukaryota</taxon>
        <taxon>Metazoa</taxon>
        <taxon>Chordata</taxon>
        <taxon>Craniata</taxon>
        <taxon>Vertebrata</taxon>
        <taxon>Euteleostomi</taxon>
        <taxon>Mammalia</taxon>
        <taxon>Eutheria</taxon>
        <taxon>Laurasiatheria</taxon>
        <taxon>Chiroptera</taxon>
        <taxon>Yangochiroptera</taxon>
        <taxon>Phyllostomidae</taxon>
        <taxon>Phyllostominae</taxon>
        <taxon>Phyllostomus</taxon>
    </lineage>
</organism>
<dbReference type="AlphaFoldDB" id="A0A834DCR6"/>
<dbReference type="EMBL" id="JABVXQ010000015">
    <property type="protein sequence ID" value="KAF6075011.1"/>
    <property type="molecule type" value="Genomic_DNA"/>
</dbReference>
<dbReference type="Proteomes" id="UP000664940">
    <property type="component" value="Unassembled WGS sequence"/>
</dbReference>
<name>A0A834DCR6_9CHIR</name>
<sequence>MHPGPIKPPAGAPVITPCPPESRSHEHAGVLSEEDLTEHRERETIFSATCGCCVVPPRQGPRCRATHTVPWQKGPAWRPSTGRRRWREMHEVHTGARTRPACGRPREGPPAGGVGGREEGTGNGRCLEEASTFINAR</sequence>
<feature type="region of interest" description="Disordered" evidence="1">
    <location>
        <begin position="91"/>
        <end position="124"/>
    </location>
</feature>